<evidence type="ECO:0000259" key="4">
    <source>
        <dbReference type="Pfam" id="PF17829"/>
    </source>
</evidence>
<dbReference type="Proteomes" id="UP000030752">
    <property type="component" value="Unassembled WGS sequence"/>
</dbReference>
<feature type="compositionally biased region" description="Polar residues" evidence="2">
    <location>
        <begin position="907"/>
        <end position="921"/>
    </location>
</feature>
<dbReference type="Pfam" id="PF15979">
    <property type="entry name" value="Glyco_hydro_115"/>
    <property type="match status" value="1"/>
</dbReference>
<dbReference type="OrthoDB" id="4849794at2759"/>
<reference evidence="5 6" key="1">
    <citation type="submission" date="2013-03" db="EMBL/GenBank/DDBJ databases">
        <title>The Genome Sequence of Phialophora europaea CBS 101466.</title>
        <authorList>
            <consortium name="The Broad Institute Genomics Platform"/>
            <person name="Cuomo C."/>
            <person name="de Hoog S."/>
            <person name="Gorbushina A."/>
            <person name="Walker B."/>
            <person name="Young S.K."/>
            <person name="Zeng Q."/>
            <person name="Gargeya S."/>
            <person name="Fitzgerald M."/>
            <person name="Haas B."/>
            <person name="Abouelleil A."/>
            <person name="Allen A.W."/>
            <person name="Alvarado L."/>
            <person name="Arachchi H.M."/>
            <person name="Berlin A.M."/>
            <person name="Chapman S.B."/>
            <person name="Gainer-Dewar J."/>
            <person name="Goldberg J."/>
            <person name="Griggs A."/>
            <person name="Gujja S."/>
            <person name="Hansen M."/>
            <person name="Howarth C."/>
            <person name="Imamovic A."/>
            <person name="Ireland A."/>
            <person name="Larimer J."/>
            <person name="McCowan C."/>
            <person name="Murphy C."/>
            <person name="Pearson M."/>
            <person name="Poon T.W."/>
            <person name="Priest M."/>
            <person name="Roberts A."/>
            <person name="Saif S."/>
            <person name="Shea T."/>
            <person name="Sisk P."/>
            <person name="Sykes S."/>
            <person name="Wortman J."/>
            <person name="Nusbaum C."/>
            <person name="Birren B."/>
        </authorList>
    </citation>
    <scope>NUCLEOTIDE SEQUENCE [LARGE SCALE GENOMIC DNA]</scope>
    <source>
        <strain evidence="5 6">CBS 101466</strain>
    </source>
</reference>
<evidence type="ECO:0000313" key="6">
    <source>
        <dbReference type="Proteomes" id="UP000030752"/>
    </source>
</evidence>
<name>W2S2B1_CYPE1</name>
<dbReference type="InterPro" id="IPR041437">
    <property type="entry name" value="GH115_C"/>
</dbReference>
<sequence length="1078" mass="121319">MIALLYISGLLALILTASALLEERFVAFEPSFGALALSNATILFATHDFVGIEVAVNSLVDDFEQILGVRIPQFTVTSQNVSRTIYDNNASTAIIIGSVSRSFLIQDIASAGRLDLANVDDQWETYQTAVVTNPLPGLDRAFVIAGSDLRGAMFGVYTLCEQSGQSPFHYWTDTPAHEHDEIYALPRTTIHGPPSVRYRGLFINDEAPSLTTWWSQGNNKKHQPLDAAFYTHVFDMMLRLKANYIWPAMWKSSNNPPGNIFFTDDPENMALAEKYGIVVSTSHHEPMQRATNEWNVSETGEWDWSINKANVTRFMDAGIRRAAGQVSNASYVTLGMRGAGDGPIEGDNATDILRDVFSAQRTIIQKYYGAADAVPQLWTIYKEVATYYAAGLAPPDDVTLMFTDDNWGNIQRLPVDVSGEVTRSGGIGVYYHLEYVGAPRPHKWQDTNHLPKVLKELSQAYMRGARQIWVINVADIKPMELPYGFIMDLAWNASSITFGSLPRYLELWAAREFGPALSVDIAKLVMDWNQLLGMRKFEMIRSDTFSLENYHEVERMLAAWQDLVDREDSLYRALDKDRQATFFHYLHYPIQSGNIYYKVTLGQTMNAQYAIQRRNTANAVAERVMDDFGRDFDLIEEYDQLMDGKWKHILSQPKFEYSSPVNDKESWKSPSRDVLSNLSYVQLRQNMDESIGNLGIQIENTYNARAMGRWNPSAHRVMPTDGDSDYGGMPLMQSMNPYSGSSRRVDLFMRGDHRVPVRWWLDEWEHDWLSVNPVSGNLTQRRPEQILNFTVNWPQVPAGFNETVCVQIRWDGDYYWDYIRLPIQNRLVPPSFRGFPEVDAGVVSIEAAHYQRAAPQAINDTILANQPEQPVAFVQFPYLATRSNSGSIAVRPYQASRARINEGPASQGGQASPGFQNTTEGLQPPSALPPANNSSSTNLTAINPPSTAAATTALVQYDIFLFNYTEYPVNATAYVTSCLDTDPTLPMYYSLTADAQPPIWTRVLPEPRIPGDTPAGWIDTVADQVWKLNVTLGNMTEGRHVLTWRVNSPEIYLEKIVLNLRKGAVRESYLGVPETTLV</sequence>
<feature type="domain" description="Gylcosyl hydrolase 115 C-terminal" evidence="4">
    <location>
        <begin position="935"/>
        <end position="1074"/>
    </location>
</feature>
<dbReference type="Pfam" id="PF17829">
    <property type="entry name" value="GH115_C"/>
    <property type="match status" value="1"/>
</dbReference>
<dbReference type="Gene3D" id="3.30.379.10">
    <property type="entry name" value="Chitobiase/beta-hexosaminidase domain 2-like"/>
    <property type="match status" value="1"/>
</dbReference>
<dbReference type="InterPro" id="IPR031924">
    <property type="entry name" value="GH115"/>
</dbReference>
<proteinExistence type="predicted"/>
<evidence type="ECO:0000256" key="2">
    <source>
        <dbReference type="SAM" id="MobiDB-lite"/>
    </source>
</evidence>
<dbReference type="RefSeq" id="XP_008716697.1">
    <property type="nucleotide sequence ID" value="XM_008718475.1"/>
</dbReference>
<keyword evidence="1" id="KW-0378">Hydrolase</keyword>
<dbReference type="Gene3D" id="1.20.58.2150">
    <property type="match status" value="1"/>
</dbReference>
<dbReference type="GeneID" id="19971468"/>
<dbReference type="EMBL" id="KB822719">
    <property type="protein sequence ID" value="ETN42188.1"/>
    <property type="molecule type" value="Genomic_DNA"/>
</dbReference>
<protein>
    <recommendedName>
        <fullName evidence="4">Gylcosyl hydrolase 115 C-terminal domain-containing protein</fullName>
    </recommendedName>
</protein>
<dbReference type="VEuPathDB" id="FungiDB:HMPREF1541_04129"/>
<feature type="signal peptide" evidence="3">
    <location>
        <begin position="1"/>
        <end position="19"/>
    </location>
</feature>
<evidence type="ECO:0000256" key="1">
    <source>
        <dbReference type="ARBA" id="ARBA00022801"/>
    </source>
</evidence>
<feature type="compositionally biased region" description="Low complexity" evidence="2">
    <location>
        <begin position="929"/>
        <end position="940"/>
    </location>
</feature>
<dbReference type="Gene3D" id="2.60.120.1620">
    <property type="match status" value="1"/>
</dbReference>
<feature type="chain" id="PRO_5004825413" description="Gylcosyl hydrolase 115 C-terminal domain-containing protein" evidence="3">
    <location>
        <begin position="20"/>
        <end position="1078"/>
    </location>
</feature>
<accession>W2S2B1</accession>
<dbReference type="HOGENOM" id="CLU_004852_2_0_1"/>
<dbReference type="InterPro" id="IPR029018">
    <property type="entry name" value="Hex-like_dom2"/>
</dbReference>
<keyword evidence="6" id="KW-1185">Reference proteome</keyword>
<dbReference type="GO" id="GO:0016787">
    <property type="term" value="F:hydrolase activity"/>
    <property type="evidence" value="ECO:0007669"/>
    <property type="project" value="UniProtKB-KW"/>
</dbReference>
<evidence type="ECO:0000256" key="3">
    <source>
        <dbReference type="SAM" id="SignalP"/>
    </source>
</evidence>
<dbReference type="STRING" id="1220924.W2S2B1"/>
<dbReference type="PANTHER" id="PTHR37842">
    <property type="match status" value="1"/>
</dbReference>
<dbReference type="Gene3D" id="3.20.20.520">
    <property type="entry name" value="Glycosyl hydrolase family 115"/>
    <property type="match status" value="1"/>
</dbReference>
<evidence type="ECO:0000313" key="5">
    <source>
        <dbReference type="EMBL" id="ETN42188.1"/>
    </source>
</evidence>
<keyword evidence="3" id="KW-0732">Signal</keyword>
<dbReference type="InParanoid" id="W2S2B1"/>
<feature type="region of interest" description="Disordered" evidence="2">
    <location>
        <begin position="901"/>
        <end position="940"/>
    </location>
</feature>
<dbReference type="AlphaFoldDB" id="W2S2B1"/>
<dbReference type="PANTHER" id="PTHR37842:SF2">
    <property type="entry name" value="GYLCOSYL HYDROLASE 115 C-TERMINAL DOMAIN-CONTAINING PROTEIN"/>
    <property type="match status" value="1"/>
</dbReference>
<dbReference type="InterPro" id="IPR042301">
    <property type="entry name" value="GH115_sf"/>
</dbReference>
<gene>
    <name evidence="5" type="ORF">HMPREF1541_04129</name>
</gene>
<dbReference type="eggNOG" id="ENOG502SHTR">
    <property type="taxonomic scope" value="Eukaryota"/>
</dbReference>
<organism evidence="5 6">
    <name type="scientific">Cyphellophora europaea (strain CBS 101466)</name>
    <name type="common">Phialophora europaea</name>
    <dbReference type="NCBI Taxonomy" id="1220924"/>
    <lineage>
        <taxon>Eukaryota</taxon>
        <taxon>Fungi</taxon>
        <taxon>Dikarya</taxon>
        <taxon>Ascomycota</taxon>
        <taxon>Pezizomycotina</taxon>
        <taxon>Eurotiomycetes</taxon>
        <taxon>Chaetothyriomycetidae</taxon>
        <taxon>Chaetothyriales</taxon>
        <taxon>Cyphellophoraceae</taxon>
        <taxon>Cyphellophora</taxon>
    </lineage>
</organism>